<dbReference type="AlphaFoldDB" id="A0AAE0JKH2"/>
<keyword evidence="3" id="KW-1185">Reference proteome</keyword>
<evidence type="ECO:0000256" key="1">
    <source>
        <dbReference type="SAM" id="MobiDB-lite"/>
    </source>
</evidence>
<accession>A0AAE0JKH2</accession>
<name>A0AAE0JKH2_9PEZI</name>
<dbReference type="Proteomes" id="UP001278500">
    <property type="component" value="Unassembled WGS sequence"/>
</dbReference>
<feature type="region of interest" description="Disordered" evidence="1">
    <location>
        <begin position="104"/>
        <end position="192"/>
    </location>
</feature>
<feature type="compositionally biased region" description="Polar residues" evidence="1">
    <location>
        <begin position="1"/>
        <end position="10"/>
    </location>
</feature>
<protein>
    <submittedName>
        <fullName evidence="2">Uncharacterized protein</fullName>
    </submittedName>
</protein>
<feature type="compositionally biased region" description="Polar residues" evidence="1">
    <location>
        <begin position="156"/>
        <end position="165"/>
    </location>
</feature>
<comment type="caution">
    <text evidence="2">The sequence shown here is derived from an EMBL/GenBank/DDBJ whole genome shotgun (WGS) entry which is preliminary data.</text>
</comment>
<feature type="compositionally biased region" description="Basic residues" evidence="1">
    <location>
        <begin position="168"/>
        <end position="177"/>
    </location>
</feature>
<dbReference type="GeneID" id="87857780"/>
<gene>
    <name evidence="2" type="ORF">B0H65DRAFT_114000</name>
</gene>
<dbReference type="EMBL" id="JAUEPP010000002">
    <property type="protein sequence ID" value="KAK3351315.1"/>
    <property type="molecule type" value="Genomic_DNA"/>
</dbReference>
<sequence>MTPSSPQTPRHSPYPSMENLRSAASYSPQEGRALSHKSSFNDPQEGPALSHKSSFNDPLTPSRNSFNSSVGPAMDIGMFGNGGMDNGGGLGNLADELADAFSDGEDDYFEGQEGEEAPNMDFKGEEEDLLPTPMPKDGGGIRDSGVDVASPRSRQRASLKSQLSPNGRGHHHHHRRKVSEYDGSEYGSESDLELSGLSPRLVEKMAEVESLARRGTENNGSAADGAFQRVTEGLRDLGSQAGVEGGATRLITAHSALTTHLTHQTRQLHSLSFPLLSPLSPAPDAEAIDELLPMLVSLSTCMPRPSTAAFAQLASLHTITTDLVQTLNYLSDTLHMSRQTTTTATRRLKSARELVAELKREEELREQGERWLSRGNWSERLRNRECAHVCGEVVGGFEEVCNNWRKRLLAQAEGGGGDGTGTMGSVEA</sequence>
<proteinExistence type="predicted"/>
<feature type="compositionally biased region" description="Polar residues" evidence="1">
    <location>
        <begin position="51"/>
        <end position="70"/>
    </location>
</feature>
<evidence type="ECO:0000313" key="2">
    <source>
        <dbReference type="EMBL" id="KAK3351315.1"/>
    </source>
</evidence>
<feature type="region of interest" description="Disordered" evidence="1">
    <location>
        <begin position="1"/>
        <end position="75"/>
    </location>
</feature>
<reference evidence="2" key="1">
    <citation type="journal article" date="2023" name="Mol. Phylogenet. Evol.">
        <title>Genome-scale phylogeny and comparative genomics of the fungal order Sordariales.</title>
        <authorList>
            <person name="Hensen N."/>
            <person name="Bonometti L."/>
            <person name="Westerberg I."/>
            <person name="Brannstrom I.O."/>
            <person name="Guillou S."/>
            <person name="Cros-Aarteil S."/>
            <person name="Calhoun S."/>
            <person name="Haridas S."/>
            <person name="Kuo A."/>
            <person name="Mondo S."/>
            <person name="Pangilinan J."/>
            <person name="Riley R."/>
            <person name="LaButti K."/>
            <person name="Andreopoulos B."/>
            <person name="Lipzen A."/>
            <person name="Chen C."/>
            <person name="Yan M."/>
            <person name="Daum C."/>
            <person name="Ng V."/>
            <person name="Clum A."/>
            <person name="Steindorff A."/>
            <person name="Ohm R.A."/>
            <person name="Martin F."/>
            <person name="Silar P."/>
            <person name="Natvig D.O."/>
            <person name="Lalanne C."/>
            <person name="Gautier V."/>
            <person name="Ament-Velasquez S.L."/>
            <person name="Kruys A."/>
            <person name="Hutchinson M.I."/>
            <person name="Powell A.J."/>
            <person name="Barry K."/>
            <person name="Miller A.N."/>
            <person name="Grigoriev I.V."/>
            <person name="Debuchy R."/>
            <person name="Gladieux P."/>
            <person name="Hiltunen Thoren M."/>
            <person name="Johannesson H."/>
        </authorList>
    </citation>
    <scope>NUCLEOTIDE SEQUENCE</scope>
    <source>
        <strain evidence="2">CBS 560.94</strain>
    </source>
</reference>
<reference evidence="2" key="2">
    <citation type="submission" date="2023-06" db="EMBL/GenBank/DDBJ databases">
        <authorList>
            <consortium name="Lawrence Berkeley National Laboratory"/>
            <person name="Haridas S."/>
            <person name="Hensen N."/>
            <person name="Bonometti L."/>
            <person name="Westerberg I."/>
            <person name="Brannstrom I.O."/>
            <person name="Guillou S."/>
            <person name="Cros-Aarteil S."/>
            <person name="Calhoun S."/>
            <person name="Kuo A."/>
            <person name="Mondo S."/>
            <person name="Pangilinan J."/>
            <person name="Riley R."/>
            <person name="Labutti K."/>
            <person name="Andreopoulos B."/>
            <person name="Lipzen A."/>
            <person name="Chen C."/>
            <person name="Yanf M."/>
            <person name="Daum C."/>
            <person name="Ng V."/>
            <person name="Clum A."/>
            <person name="Steindorff A."/>
            <person name="Ohm R."/>
            <person name="Martin F."/>
            <person name="Silar P."/>
            <person name="Natvig D."/>
            <person name="Lalanne C."/>
            <person name="Gautier V."/>
            <person name="Ament-Velasquez S.L."/>
            <person name="Kruys A."/>
            <person name="Hutchinson M.I."/>
            <person name="Powell A.J."/>
            <person name="Barry K."/>
            <person name="Miller A.N."/>
            <person name="Grigoriev I.V."/>
            <person name="Debuchy R."/>
            <person name="Gladieux P."/>
            <person name="Thoren M.H."/>
            <person name="Johannesson H."/>
        </authorList>
    </citation>
    <scope>NUCLEOTIDE SEQUENCE</scope>
    <source>
        <strain evidence="2">CBS 560.94</strain>
    </source>
</reference>
<evidence type="ECO:0000313" key="3">
    <source>
        <dbReference type="Proteomes" id="UP001278500"/>
    </source>
</evidence>
<feature type="compositionally biased region" description="Acidic residues" evidence="1">
    <location>
        <begin position="104"/>
        <end position="129"/>
    </location>
</feature>
<organism evidence="2 3">
    <name type="scientific">Neurospora tetraspora</name>
    <dbReference type="NCBI Taxonomy" id="94610"/>
    <lineage>
        <taxon>Eukaryota</taxon>
        <taxon>Fungi</taxon>
        <taxon>Dikarya</taxon>
        <taxon>Ascomycota</taxon>
        <taxon>Pezizomycotina</taxon>
        <taxon>Sordariomycetes</taxon>
        <taxon>Sordariomycetidae</taxon>
        <taxon>Sordariales</taxon>
        <taxon>Sordariaceae</taxon>
        <taxon>Neurospora</taxon>
    </lineage>
</organism>
<dbReference type="RefSeq" id="XP_062684610.1">
    <property type="nucleotide sequence ID" value="XM_062820626.1"/>
</dbReference>